<proteinExistence type="predicted"/>
<dbReference type="Proteomes" id="UP001642484">
    <property type="component" value="Unassembled WGS sequence"/>
</dbReference>
<keyword evidence="3" id="KW-1185">Reference proteome</keyword>
<sequence length="472" mass="51558">MSALACNATGSGRKTLSHRCNMHHGIASLGAVLWEHLRPKTLPEAEATWQFSPPCTSPPSAYLSHGLQPPMASPSPCGLPEAAVLGKIQSLKPELMICAGLNLSDCISVGRVLSIPVIYLSLQVMIPSNYLPALGVIPKLPSFLNMNWYAWKLVFDLVLKAKRKNSLPVMAKQLGTTAAEMVVSWEEFCEHCCCTPDFPVFFAVSNQLHPFPPDFSPMCRSLGPLAFQPEEQVGSDFGSTEECTRLEDFLKTCRQAGEEPVYVGYGSMIFESGKYMTLLSLRALRLANKRGVLLGGWAACSADDVENEPDTEELKAFCKEKVLFMDSAPHGRLFPHCQVIVHHGGAGTLYAAAMSGKPMVVVPVLMDQFVHSELVNQKQIGVGLKSMKSTTPNDLAAAISLCSSSSEIQQKAKALAEELAKEDGAKRLVEEVNGFFRDFIDTGCYVQKKNELNTRRSTMGWLKSLANLCSFC</sequence>
<evidence type="ECO:0000259" key="1">
    <source>
        <dbReference type="Pfam" id="PF06722"/>
    </source>
</evidence>
<dbReference type="InterPro" id="IPR050426">
    <property type="entry name" value="Glycosyltransferase_28"/>
</dbReference>
<dbReference type="EMBL" id="CAXAMN010021740">
    <property type="protein sequence ID" value="CAK9062890.1"/>
    <property type="molecule type" value="Genomic_DNA"/>
</dbReference>
<name>A0ABP0NGH6_9DINO</name>
<accession>A0ABP0NGH6</accession>
<dbReference type="Pfam" id="PF06722">
    <property type="entry name" value="EryCIII-like_C"/>
    <property type="match status" value="1"/>
</dbReference>
<dbReference type="SUPFAM" id="SSF53756">
    <property type="entry name" value="UDP-Glycosyltransferase/glycogen phosphorylase"/>
    <property type="match status" value="1"/>
</dbReference>
<gene>
    <name evidence="2" type="ORF">CCMP2556_LOCUS30925</name>
</gene>
<dbReference type="InterPro" id="IPR010610">
    <property type="entry name" value="EryCIII-like_C"/>
</dbReference>
<dbReference type="PANTHER" id="PTHR48050">
    <property type="entry name" value="STEROL 3-BETA-GLUCOSYLTRANSFERASE"/>
    <property type="match status" value="1"/>
</dbReference>
<comment type="caution">
    <text evidence="2">The sequence shown here is derived from an EMBL/GenBank/DDBJ whole genome shotgun (WGS) entry which is preliminary data.</text>
</comment>
<reference evidence="2 3" key="1">
    <citation type="submission" date="2024-02" db="EMBL/GenBank/DDBJ databases">
        <authorList>
            <person name="Chen Y."/>
            <person name="Shah S."/>
            <person name="Dougan E. K."/>
            <person name="Thang M."/>
            <person name="Chan C."/>
        </authorList>
    </citation>
    <scope>NUCLEOTIDE SEQUENCE [LARGE SCALE GENOMIC DNA]</scope>
</reference>
<evidence type="ECO:0000313" key="3">
    <source>
        <dbReference type="Proteomes" id="UP001642484"/>
    </source>
</evidence>
<feature type="domain" description="Erythromycin biosynthesis protein CIII-like C-terminal" evidence="1">
    <location>
        <begin position="321"/>
        <end position="424"/>
    </location>
</feature>
<protein>
    <recommendedName>
        <fullName evidence="1">Erythromycin biosynthesis protein CIII-like C-terminal domain-containing protein</fullName>
    </recommendedName>
</protein>
<dbReference type="Gene3D" id="3.40.50.2000">
    <property type="entry name" value="Glycogen Phosphorylase B"/>
    <property type="match status" value="1"/>
</dbReference>
<evidence type="ECO:0000313" key="2">
    <source>
        <dbReference type="EMBL" id="CAK9062890.1"/>
    </source>
</evidence>
<organism evidence="2 3">
    <name type="scientific">Durusdinium trenchii</name>
    <dbReference type="NCBI Taxonomy" id="1381693"/>
    <lineage>
        <taxon>Eukaryota</taxon>
        <taxon>Sar</taxon>
        <taxon>Alveolata</taxon>
        <taxon>Dinophyceae</taxon>
        <taxon>Suessiales</taxon>
        <taxon>Symbiodiniaceae</taxon>
        <taxon>Durusdinium</taxon>
    </lineage>
</organism>
<dbReference type="PANTHER" id="PTHR48050:SF13">
    <property type="entry name" value="STEROL 3-BETA-GLUCOSYLTRANSFERASE UGT80A2"/>
    <property type="match status" value="1"/>
</dbReference>